<reference evidence="1" key="2">
    <citation type="submission" date="2020-01" db="EMBL/GenBank/DDBJ databases">
        <authorList>
            <person name="Campanaro S."/>
        </authorList>
    </citation>
    <scope>NUCLEOTIDE SEQUENCE</scope>
    <source>
        <strain evidence="1">AS01afH2WH_6</strain>
    </source>
</reference>
<dbReference type="Proteomes" id="UP000767327">
    <property type="component" value="Unassembled WGS sequence"/>
</dbReference>
<name>A0A971CZB2_9BIFI</name>
<reference evidence="1" key="1">
    <citation type="journal article" date="2020" name="Biotechnol. Biofuels">
        <title>New insights from the biogas microbiome by comprehensive genome-resolved metagenomics of nearly 1600 species originating from multiple anaerobic digesters.</title>
        <authorList>
            <person name="Campanaro S."/>
            <person name="Treu L."/>
            <person name="Rodriguez-R L.M."/>
            <person name="Kovalovszki A."/>
            <person name="Ziels R.M."/>
            <person name="Maus I."/>
            <person name="Zhu X."/>
            <person name="Kougias P.G."/>
            <person name="Basile A."/>
            <person name="Luo G."/>
            <person name="Schluter A."/>
            <person name="Konstantinidis K.T."/>
            <person name="Angelidaki I."/>
        </authorList>
    </citation>
    <scope>NUCLEOTIDE SEQUENCE</scope>
    <source>
        <strain evidence="1">AS01afH2WH_6</strain>
    </source>
</reference>
<comment type="caution">
    <text evidence="1">The sequence shown here is derived from an EMBL/GenBank/DDBJ whole genome shotgun (WGS) entry which is preliminary data.</text>
</comment>
<sequence length="74" mass="8257">MNTRQQSTRLILHYFNDTPRPDGSLVTLCGQRITPIATGEACDTLDAIECPLCMAAWELKDIPIPHLEQGELFS</sequence>
<dbReference type="AlphaFoldDB" id="A0A971CZB2"/>
<evidence type="ECO:0000313" key="2">
    <source>
        <dbReference type="Proteomes" id="UP000767327"/>
    </source>
</evidence>
<gene>
    <name evidence="1" type="ORF">GXW98_04715</name>
</gene>
<protein>
    <submittedName>
        <fullName evidence="1">Uncharacterized protein</fullName>
    </submittedName>
</protein>
<organism evidence="1 2">
    <name type="scientific">Bifidobacterium crudilactis</name>
    <dbReference type="NCBI Taxonomy" id="327277"/>
    <lineage>
        <taxon>Bacteria</taxon>
        <taxon>Bacillati</taxon>
        <taxon>Actinomycetota</taxon>
        <taxon>Actinomycetes</taxon>
        <taxon>Bifidobacteriales</taxon>
        <taxon>Bifidobacteriaceae</taxon>
        <taxon>Bifidobacterium</taxon>
    </lineage>
</organism>
<dbReference type="EMBL" id="JAAXZR010000019">
    <property type="protein sequence ID" value="NLT79572.1"/>
    <property type="molecule type" value="Genomic_DNA"/>
</dbReference>
<dbReference type="RefSeq" id="WP_273173455.1">
    <property type="nucleotide sequence ID" value="NZ_JAAXZR010000019.1"/>
</dbReference>
<evidence type="ECO:0000313" key="1">
    <source>
        <dbReference type="EMBL" id="NLT79572.1"/>
    </source>
</evidence>
<accession>A0A971CZB2</accession>
<proteinExistence type="predicted"/>